<evidence type="ECO:0000313" key="2">
    <source>
        <dbReference type="Proteomes" id="UP000249661"/>
    </source>
</evidence>
<keyword evidence="2" id="KW-1185">Reference proteome</keyword>
<name>A0ACD1GW04_9EURO</name>
<dbReference type="Proteomes" id="UP000249661">
    <property type="component" value="Unassembled WGS sequence"/>
</dbReference>
<protein>
    <submittedName>
        <fullName evidence="1">Uncharacterized protein</fullName>
    </submittedName>
</protein>
<sequence length="608" mass="67076">MAYPLLPVGATGAVYVRKHYPALLKDIIRDCTDSINALNLFNELVSAPDGIAPDSPGFKEFDAHGGDMACHIRAGMLHELYDKHRAYFLETGHEFLGDPVVHYYMTQFETVRSRAQHACVQLTKHNTDPEKLGFERKRDTLLHVVQVLGWENEKGGSGGGPFDFLPPSGNSSPTTTSPGGESMPSSTGMRSSISSSTGTRSSISSSAGTGASTPLHSSMSTLSLASSITPMSSPSFPSHSACKRDAASPTWDLHDSSTAVLFLAAASVLAKFKEFARMGSRITVRFVPQKAMDHGNELIAPYWDRSNTNYVDFKINRIKDRHCFLQKWLSLISCSWVQSWAAGLQLSDDLQRFMLESTHKSPREVSVSAAFPTYLICREIWANRQWPLLLLVRHFCEDGYHIRAYTTMATRPDDSRSREEESSTTSGLHRPAGWPLQRVAIEDLVADPRYRTQPYITIFGNSMQGGSHLDYLGRAFRDDGHHQADVPYHADADEAGQPVCARQAAHDRAFQAHDHDLLAKCLLADHTQFPFEAPPRPDQRAGTVEGIARVSRAIEALRDRYAAQVNALGGGPANIDVYCWEHVFAETPARVAAEVQAKVAAGDLNLFF</sequence>
<reference evidence="1" key="1">
    <citation type="submission" date="2018-02" db="EMBL/GenBank/DDBJ databases">
        <title>The genomes of Aspergillus section Nigri reveals drivers in fungal speciation.</title>
        <authorList>
            <consortium name="DOE Joint Genome Institute"/>
            <person name="Vesth T.C."/>
            <person name="Nybo J."/>
            <person name="Theobald S."/>
            <person name="Brandl J."/>
            <person name="Frisvad J.C."/>
            <person name="Nielsen K.F."/>
            <person name="Lyhne E.K."/>
            <person name="Kogle M.E."/>
            <person name="Kuo A."/>
            <person name="Riley R."/>
            <person name="Clum A."/>
            <person name="Nolan M."/>
            <person name="Lipzen A."/>
            <person name="Salamov A."/>
            <person name="Henrissat B."/>
            <person name="Wiebenga A."/>
            <person name="De vries R.P."/>
            <person name="Grigoriev I.V."/>
            <person name="Mortensen U.H."/>
            <person name="Andersen M.R."/>
            <person name="Baker S.E."/>
        </authorList>
    </citation>
    <scope>NUCLEOTIDE SEQUENCE</scope>
    <source>
        <strain evidence="1">CBS 121060</strain>
    </source>
</reference>
<evidence type="ECO:0000313" key="1">
    <source>
        <dbReference type="EMBL" id="RAH65640.1"/>
    </source>
</evidence>
<dbReference type="EMBL" id="KZ824993">
    <property type="protein sequence ID" value="RAH65640.1"/>
    <property type="molecule type" value="Genomic_DNA"/>
</dbReference>
<accession>A0ACD1GW04</accession>
<proteinExistence type="predicted"/>
<gene>
    <name evidence="1" type="ORF">BO66DRAFT_461941</name>
</gene>
<organism evidence="1 2">
    <name type="scientific">Aspergillus aculeatinus CBS 121060</name>
    <dbReference type="NCBI Taxonomy" id="1448322"/>
    <lineage>
        <taxon>Eukaryota</taxon>
        <taxon>Fungi</taxon>
        <taxon>Dikarya</taxon>
        <taxon>Ascomycota</taxon>
        <taxon>Pezizomycotina</taxon>
        <taxon>Eurotiomycetes</taxon>
        <taxon>Eurotiomycetidae</taxon>
        <taxon>Eurotiales</taxon>
        <taxon>Aspergillaceae</taxon>
        <taxon>Aspergillus</taxon>
        <taxon>Aspergillus subgen. Circumdati</taxon>
    </lineage>
</organism>